<gene>
    <name evidence="3" type="ORF">LIP_0622</name>
</gene>
<organism evidence="3 4">
    <name type="scientific">Limnochorda pilosa</name>
    <dbReference type="NCBI Taxonomy" id="1555112"/>
    <lineage>
        <taxon>Bacteria</taxon>
        <taxon>Bacillati</taxon>
        <taxon>Bacillota</taxon>
        <taxon>Limnochordia</taxon>
        <taxon>Limnochordales</taxon>
        <taxon>Limnochordaceae</taxon>
        <taxon>Limnochorda</taxon>
    </lineage>
</organism>
<dbReference type="InterPro" id="IPR024654">
    <property type="entry name" value="Calcineurin-like_PHP_lpxH"/>
</dbReference>
<reference evidence="4" key="1">
    <citation type="submission" date="2015-07" db="EMBL/GenBank/DDBJ databases">
        <title>Complete genome sequence and phylogenetic analysis of Limnochorda pilosa.</title>
        <authorList>
            <person name="Watanabe M."/>
            <person name="Kojima H."/>
            <person name="Fukui M."/>
        </authorList>
    </citation>
    <scope>NUCLEOTIDE SEQUENCE [LARGE SCALE GENOMIC DNA]</scope>
    <source>
        <strain evidence="4">HC45</strain>
    </source>
</reference>
<keyword evidence="4" id="KW-1185">Reference proteome</keyword>
<comment type="similarity">
    <text evidence="1">Belongs to the metallophosphoesterase superfamily. YfcE family.</text>
</comment>
<dbReference type="PANTHER" id="PTHR42850:SF2">
    <property type="entry name" value="BLL5683 PROTEIN"/>
    <property type="match status" value="1"/>
</dbReference>
<dbReference type="Gene3D" id="3.60.21.10">
    <property type="match status" value="1"/>
</dbReference>
<sequence length="246" mass="26681">MRLALISDIHGNAVALDAVLEAIEQEGVDRIVCLGDVAATGPQPREAAARLRGLGCPVVMGNTDAFLLSLPPLPEDAGKDTRMVWEIDQWGAGQLTTEDRAFLTSFQPTVEVSLGGADALLCFHGSPRSNTEVILPTTPDQALEEALAGNRHALLAGGHTHQAMVRRHQRSTLVNPGSVGLPFDRVPPGEGTRNPAWAEYAIVTWTDGRKSVDLRRVRYSLEALLKAVRESGMPYAERFAEDWVQE</sequence>
<name>A0A0K2SI00_LIMPI</name>
<evidence type="ECO:0000313" key="4">
    <source>
        <dbReference type="Proteomes" id="UP000065807"/>
    </source>
</evidence>
<dbReference type="PANTHER" id="PTHR42850">
    <property type="entry name" value="METALLOPHOSPHOESTERASE"/>
    <property type="match status" value="1"/>
</dbReference>
<dbReference type="KEGG" id="lpil:LIP_0622"/>
<dbReference type="Proteomes" id="UP000065807">
    <property type="component" value="Chromosome"/>
</dbReference>
<dbReference type="Pfam" id="PF12850">
    <property type="entry name" value="Metallophos_2"/>
    <property type="match status" value="1"/>
</dbReference>
<evidence type="ECO:0000259" key="2">
    <source>
        <dbReference type="Pfam" id="PF12850"/>
    </source>
</evidence>
<dbReference type="PIRSF" id="PIRSF000883">
    <property type="entry name" value="Pesterase_MJ0912"/>
    <property type="match status" value="1"/>
</dbReference>
<dbReference type="InterPro" id="IPR050126">
    <property type="entry name" value="Ap4A_hydrolase"/>
</dbReference>
<dbReference type="GO" id="GO:0016791">
    <property type="term" value="F:phosphatase activity"/>
    <property type="evidence" value="ECO:0007669"/>
    <property type="project" value="TreeGrafter"/>
</dbReference>
<evidence type="ECO:0000256" key="1">
    <source>
        <dbReference type="ARBA" id="ARBA00008950"/>
    </source>
</evidence>
<dbReference type="InterPro" id="IPR011152">
    <property type="entry name" value="Pesterase_MJ0912"/>
</dbReference>
<dbReference type="GO" id="GO:0005737">
    <property type="term" value="C:cytoplasm"/>
    <property type="evidence" value="ECO:0007669"/>
    <property type="project" value="TreeGrafter"/>
</dbReference>
<reference evidence="4" key="2">
    <citation type="journal article" date="2016" name="Int. J. Syst. Evol. Microbiol.">
        <title>Complete genome sequence and cell structure of Limnochorda pilosa, a Gram-negative spore-former within the phylum Firmicutes.</title>
        <authorList>
            <person name="Watanabe M."/>
            <person name="Kojima H."/>
            <person name="Fukui M."/>
        </authorList>
    </citation>
    <scope>NUCLEOTIDE SEQUENCE [LARGE SCALE GENOMIC DNA]</scope>
    <source>
        <strain evidence="4">HC45</strain>
    </source>
</reference>
<evidence type="ECO:0000313" key="3">
    <source>
        <dbReference type="EMBL" id="BAS26479.1"/>
    </source>
</evidence>
<dbReference type="InterPro" id="IPR029052">
    <property type="entry name" value="Metallo-depent_PP-like"/>
</dbReference>
<accession>A0A0K2SI00</accession>
<proteinExistence type="inferred from homology"/>
<dbReference type="CDD" id="cd00838">
    <property type="entry name" value="MPP_superfamily"/>
    <property type="match status" value="1"/>
</dbReference>
<dbReference type="RefSeq" id="WP_068134080.1">
    <property type="nucleotide sequence ID" value="NZ_AP014924.1"/>
</dbReference>
<feature type="domain" description="Calcineurin-like phosphoesterase" evidence="2">
    <location>
        <begin position="1"/>
        <end position="187"/>
    </location>
</feature>
<dbReference type="OrthoDB" id="9813918at2"/>
<dbReference type="SUPFAM" id="SSF56300">
    <property type="entry name" value="Metallo-dependent phosphatases"/>
    <property type="match status" value="1"/>
</dbReference>
<dbReference type="STRING" id="1555112.LIP_0622"/>
<protein>
    <submittedName>
        <fullName evidence="3">Protein phosphatase</fullName>
    </submittedName>
</protein>
<dbReference type="AlphaFoldDB" id="A0A0K2SI00"/>
<dbReference type="EMBL" id="AP014924">
    <property type="protein sequence ID" value="BAS26479.1"/>
    <property type="molecule type" value="Genomic_DNA"/>
</dbReference>